<dbReference type="Proteomes" id="UP000076532">
    <property type="component" value="Unassembled WGS sequence"/>
</dbReference>
<name>A0A166R7N7_9AGAM</name>
<organism evidence="1 2">
    <name type="scientific">Athelia psychrophila</name>
    <dbReference type="NCBI Taxonomy" id="1759441"/>
    <lineage>
        <taxon>Eukaryota</taxon>
        <taxon>Fungi</taxon>
        <taxon>Dikarya</taxon>
        <taxon>Basidiomycota</taxon>
        <taxon>Agaricomycotina</taxon>
        <taxon>Agaricomycetes</taxon>
        <taxon>Agaricomycetidae</taxon>
        <taxon>Atheliales</taxon>
        <taxon>Atheliaceae</taxon>
        <taxon>Athelia</taxon>
    </lineage>
</organism>
<reference evidence="1 2" key="1">
    <citation type="journal article" date="2016" name="Mol. Biol. Evol.">
        <title>Comparative Genomics of Early-Diverging Mushroom-Forming Fungi Provides Insights into the Origins of Lignocellulose Decay Capabilities.</title>
        <authorList>
            <person name="Nagy L.G."/>
            <person name="Riley R."/>
            <person name="Tritt A."/>
            <person name="Adam C."/>
            <person name="Daum C."/>
            <person name="Floudas D."/>
            <person name="Sun H."/>
            <person name="Yadav J.S."/>
            <person name="Pangilinan J."/>
            <person name="Larsson K.H."/>
            <person name="Matsuura K."/>
            <person name="Barry K."/>
            <person name="Labutti K."/>
            <person name="Kuo R."/>
            <person name="Ohm R.A."/>
            <person name="Bhattacharya S.S."/>
            <person name="Shirouzu T."/>
            <person name="Yoshinaga Y."/>
            <person name="Martin F.M."/>
            <person name="Grigoriev I.V."/>
            <person name="Hibbett D.S."/>
        </authorList>
    </citation>
    <scope>NUCLEOTIDE SEQUENCE [LARGE SCALE GENOMIC DNA]</scope>
    <source>
        <strain evidence="1 2">CBS 109695</strain>
    </source>
</reference>
<evidence type="ECO:0000313" key="2">
    <source>
        <dbReference type="Proteomes" id="UP000076532"/>
    </source>
</evidence>
<accession>A0A166R7N7</accession>
<keyword evidence="2" id="KW-1185">Reference proteome</keyword>
<dbReference type="EMBL" id="KV417506">
    <property type="protein sequence ID" value="KZP27991.1"/>
    <property type="molecule type" value="Genomic_DNA"/>
</dbReference>
<sequence length="150" mass="16650">MTSAHIAPHVENLSNTISQFHGHIESDHEDPHGGVCDGINNAALHFLQLAAHVKKSFPEAERHHFYIDLHKEVKAAHKAAHKFNEMKPTLAAKGVKVKDVELALEGQMIAIIAMFDICKAADPKYEEHCAHIEKSLKETVQGAIDTYSKE</sequence>
<protein>
    <submittedName>
        <fullName evidence="1">Uncharacterized protein</fullName>
    </submittedName>
</protein>
<gene>
    <name evidence="1" type="ORF">FIBSPDRAFT_927934</name>
</gene>
<proteinExistence type="predicted"/>
<dbReference type="AlphaFoldDB" id="A0A166R7N7"/>
<evidence type="ECO:0000313" key="1">
    <source>
        <dbReference type="EMBL" id="KZP27991.1"/>
    </source>
</evidence>